<comment type="caution">
    <text evidence="1">The sequence shown here is derived from an EMBL/GenBank/DDBJ whole genome shotgun (WGS) entry which is preliminary data.</text>
</comment>
<dbReference type="OrthoDB" id="107110at2759"/>
<evidence type="ECO:0000313" key="2">
    <source>
        <dbReference type="Proteomes" id="UP000714275"/>
    </source>
</evidence>
<dbReference type="PANTHER" id="PTHR33266">
    <property type="entry name" value="CHROMOSOME 15, WHOLE GENOME SHOTGUN SEQUENCE"/>
    <property type="match status" value="1"/>
</dbReference>
<gene>
    <name evidence="1" type="ORF">EV702DRAFT_1206236</name>
</gene>
<dbReference type="Proteomes" id="UP000714275">
    <property type="component" value="Unassembled WGS sequence"/>
</dbReference>
<keyword evidence="2" id="KW-1185">Reference proteome</keyword>
<dbReference type="EMBL" id="JABBWD010000216">
    <property type="protein sequence ID" value="KAG1762739.1"/>
    <property type="molecule type" value="Genomic_DNA"/>
</dbReference>
<accession>A0A9P7CVM3</accession>
<proteinExistence type="predicted"/>
<dbReference type="AlphaFoldDB" id="A0A9P7CVM3"/>
<sequence>MTQVIVAASTLLKREHLKDNLDMGMAMTMKMEILQQHPELRRMICHACQTRSFSQIADLEIFQIPQACDSPARSARDEDRPDFPYDPFVRPYIGKAVDGFYEYLKTNNMKFKGNGLERPYYAKFCSIVQSSGTGKSRLMTELRNKGVIVLYMNLRDPVDPGFPMRDLVPARILTEDMGCTRAEYAARCFAFFSAIFQTLEQDLTSKLPRLCSGSPDPAIKPWNDEMCNMRSEARTEFFQKVQYQYEETLSKIMASKLEGKSFVKKSYDDMLRVLQRIFTEKAKVSNNDNDPKLVIAFDEANPLNNMSIKGFRPSHILGRTINCYSQDNDAPVWVVFASTTSQVADFSAPQVIHDSLRVAVAGQLVYPPYTHLGWDQNADPLSNISANNVASFDHIVGFGRPLWKSLVEKCVIAGILKLAAQKLCKSKIFDPSDTNQALAALSQRFRLDICFSHPDAVSYLEKAVASHLRICFSTTKDRMWAFTGYPSEPLLSCVAAILLHGMPDNLEIALRVLKRKVDGGMVEIGQSGELASRLLLLLAKDLFIRQDPSAGVIQDLHYNGSGDAELIDCQKVSVIDFLEYLFGKTFWSRSVEGKTAFQHAYINFSHWVPMTEFISPRVPDQTDANSPSARCTSEEWTLRHWHRTSAVQCCRLQPLVDKMIPIYFDDPVLGSEDINHVSQMFISDKAGKNCNEQDLGFITRKHDSIQCLSKLPYIALLLDLNANPKLNVTFPKKEPNHVETDQCLRIYASGISETTFPFLQKHWRVAEELRGLVPRQKEVPSQTTLEALVRFGSTARLRNLQWEAQDA</sequence>
<name>A0A9P7CVM3_9AGAM</name>
<organism evidence="1 2">
    <name type="scientific">Suillus placidus</name>
    <dbReference type="NCBI Taxonomy" id="48579"/>
    <lineage>
        <taxon>Eukaryota</taxon>
        <taxon>Fungi</taxon>
        <taxon>Dikarya</taxon>
        <taxon>Basidiomycota</taxon>
        <taxon>Agaricomycotina</taxon>
        <taxon>Agaricomycetes</taxon>
        <taxon>Agaricomycetidae</taxon>
        <taxon>Boletales</taxon>
        <taxon>Suillineae</taxon>
        <taxon>Suillaceae</taxon>
        <taxon>Suillus</taxon>
    </lineage>
</organism>
<reference evidence="1" key="1">
    <citation type="journal article" date="2020" name="New Phytol.">
        <title>Comparative genomics reveals dynamic genome evolution in host specialist ectomycorrhizal fungi.</title>
        <authorList>
            <person name="Lofgren L.A."/>
            <person name="Nguyen N.H."/>
            <person name="Vilgalys R."/>
            <person name="Ruytinx J."/>
            <person name="Liao H.L."/>
            <person name="Branco S."/>
            <person name="Kuo A."/>
            <person name="LaButti K."/>
            <person name="Lipzen A."/>
            <person name="Andreopoulos W."/>
            <person name="Pangilinan J."/>
            <person name="Riley R."/>
            <person name="Hundley H."/>
            <person name="Na H."/>
            <person name="Barry K."/>
            <person name="Grigoriev I.V."/>
            <person name="Stajich J.E."/>
            <person name="Kennedy P.G."/>
        </authorList>
    </citation>
    <scope>NUCLEOTIDE SEQUENCE</scope>
    <source>
        <strain evidence="1">DOB743</strain>
    </source>
</reference>
<protein>
    <submittedName>
        <fullName evidence="1">Uncharacterized protein</fullName>
    </submittedName>
</protein>
<dbReference type="PANTHER" id="PTHR33266:SF1">
    <property type="entry name" value="F-BOX DOMAIN-CONTAINING PROTEIN"/>
    <property type="match status" value="1"/>
</dbReference>
<evidence type="ECO:0000313" key="1">
    <source>
        <dbReference type="EMBL" id="KAG1762739.1"/>
    </source>
</evidence>